<dbReference type="InterPro" id="IPR038765">
    <property type="entry name" value="Papain-like_cys_pep_sf"/>
</dbReference>
<evidence type="ECO:0000313" key="5">
    <source>
        <dbReference type="EMBL" id="CAH1447300.1"/>
    </source>
</evidence>
<dbReference type="Gene3D" id="3.40.395.10">
    <property type="entry name" value="Adenoviral Proteinase, Chain A"/>
    <property type="match status" value="1"/>
</dbReference>
<keyword evidence="2" id="KW-0645">Protease</keyword>
<keyword evidence="6" id="KW-1185">Reference proteome</keyword>
<evidence type="ECO:0000256" key="1">
    <source>
        <dbReference type="ARBA" id="ARBA00005234"/>
    </source>
</evidence>
<feature type="domain" description="Ubiquitin-like protease family profile" evidence="4">
    <location>
        <begin position="13"/>
        <end position="63"/>
    </location>
</feature>
<evidence type="ECO:0000313" key="6">
    <source>
        <dbReference type="Proteomes" id="UP001157418"/>
    </source>
</evidence>
<dbReference type="EMBL" id="CAKMRJ010005523">
    <property type="protein sequence ID" value="CAH1447300.1"/>
    <property type="molecule type" value="Genomic_DNA"/>
</dbReference>
<name>A0AAU9PCI6_9ASTR</name>
<proteinExistence type="inferred from homology"/>
<organism evidence="5 6">
    <name type="scientific">Lactuca virosa</name>
    <dbReference type="NCBI Taxonomy" id="75947"/>
    <lineage>
        <taxon>Eukaryota</taxon>
        <taxon>Viridiplantae</taxon>
        <taxon>Streptophyta</taxon>
        <taxon>Embryophyta</taxon>
        <taxon>Tracheophyta</taxon>
        <taxon>Spermatophyta</taxon>
        <taxon>Magnoliopsida</taxon>
        <taxon>eudicotyledons</taxon>
        <taxon>Gunneridae</taxon>
        <taxon>Pentapetalae</taxon>
        <taxon>asterids</taxon>
        <taxon>campanulids</taxon>
        <taxon>Asterales</taxon>
        <taxon>Asteraceae</taxon>
        <taxon>Cichorioideae</taxon>
        <taxon>Cichorieae</taxon>
        <taxon>Lactucinae</taxon>
        <taxon>Lactuca</taxon>
    </lineage>
</organism>
<accession>A0AAU9PCI6</accession>
<dbReference type="AlphaFoldDB" id="A0AAU9PCI6"/>
<gene>
    <name evidence="5" type="ORF">LVIROSA_LOCUS32920</name>
</gene>
<evidence type="ECO:0000256" key="2">
    <source>
        <dbReference type="ARBA" id="ARBA00022670"/>
    </source>
</evidence>
<comment type="similarity">
    <text evidence="1">Belongs to the peptidase C48 family.</text>
</comment>
<dbReference type="Pfam" id="PF02902">
    <property type="entry name" value="Peptidase_C48"/>
    <property type="match status" value="1"/>
</dbReference>
<dbReference type="GO" id="GO:0008234">
    <property type="term" value="F:cysteine-type peptidase activity"/>
    <property type="evidence" value="ECO:0007669"/>
    <property type="project" value="InterPro"/>
</dbReference>
<dbReference type="GO" id="GO:0006508">
    <property type="term" value="P:proteolysis"/>
    <property type="evidence" value="ECO:0007669"/>
    <property type="project" value="UniProtKB-KW"/>
</dbReference>
<dbReference type="SUPFAM" id="SSF54001">
    <property type="entry name" value="Cysteine proteinases"/>
    <property type="match status" value="1"/>
</dbReference>
<evidence type="ECO:0000259" key="4">
    <source>
        <dbReference type="Pfam" id="PF02902"/>
    </source>
</evidence>
<reference evidence="5 6" key="1">
    <citation type="submission" date="2022-01" db="EMBL/GenBank/DDBJ databases">
        <authorList>
            <person name="Xiong W."/>
            <person name="Schranz E."/>
        </authorList>
    </citation>
    <scope>NUCLEOTIDE SEQUENCE [LARGE SCALE GENOMIC DNA]</scope>
</reference>
<dbReference type="InterPro" id="IPR003653">
    <property type="entry name" value="Peptidase_C48_C"/>
</dbReference>
<dbReference type="Proteomes" id="UP001157418">
    <property type="component" value="Unassembled WGS sequence"/>
</dbReference>
<comment type="caution">
    <text evidence="5">The sequence shown here is derived from an EMBL/GenBank/DDBJ whole genome shotgun (WGS) entry which is preliminary data.</text>
</comment>
<evidence type="ECO:0000256" key="3">
    <source>
        <dbReference type="ARBA" id="ARBA00022801"/>
    </source>
</evidence>
<keyword evidence="3" id="KW-0378">Hydrolase</keyword>
<sequence>MQSRWMGAPMKTRIRTEKCPVQPGGTECGYYMLKFIKEIVEEGIEVLVNDNVGDGKVQYTDDDIDEIREEQLSFVTGFIYR</sequence>
<protein>
    <recommendedName>
        <fullName evidence="4">Ubiquitin-like protease family profile domain-containing protein</fullName>
    </recommendedName>
</protein>